<keyword evidence="16" id="KW-0418">Kinase</keyword>
<dbReference type="GO" id="GO:0051301">
    <property type="term" value="P:cell division"/>
    <property type="evidence" value="ECO:0007669"/>
    <property type="project" value="UniProtKB-KW"/>
</dbReference>
<evidence type="ECO:0000256" key="13">
    <source>
        <dbReference type="ARBA" id="ARBA00047371"/>
    </source>
</evidence>
<evidence type="ECO:0000256" key="2">
    <source>
        <dbReference type="ARBA" id="ARBA00006052"/>
    </source>
</evidence>
<dbReference type="InterPro" id="IPR008210">
    <property type="entry name" value="PEP_carboxykinase_N"/>
</dbReference>
<keyword evidence="16" id="KW-0808">Transferase</keyword>
<comment type="pathway">
    <text evidence="1">Carbohydrate biosynthesis; gluconeogenesis.</text>
</comment>
<protein>
    <recommendedName>
        <fullName evidence="4">Phosphoenolpyruvate carboxykinase (ATP)</fullName>
        <ecNumber evidence="3">4.1.1.49</ecNumber>
    </recommendedName>
</protein>
<feature type="repeat" description="TPR" evidence="14">
    <location>
        <begin position="330"/>
        <end position="363"/>
    </location>
</feature>
<dbReference type="NCBIfam" id="NF006820">
    <property type="entry name" value="PRK09344.1-2"/>
    <property type="match status" value="1"/>
</dbReference>
<keyword evidence="8" id="KW-0498">Mitosis</keyword>
<dbReference type="InParanoid" id="A0A2P6MPD3"/>
<dbReference type="SUPFAM" id="SSF48452">
    <property type="entry name" value="TPR-like"/>
    <property type="match status" value="3"/>
</dbReference>
<dbReference type="GO" id="GO:0006094">
    <property type="term" value="P:gluconeogenesis"/>
    <property type="evidence" value="ECO:0007669"/>
    <property type="project" value="UniProtKB-UniPathway"/>
</dbReference>
<dbReference type="FunFam" id="3.40.449.10:FF:000002">
    <property type="entry name" value="Phosphoenolpyruvate carboxykinase [ATP]"/>
    <property type="match status" value="1"/>
</dbReference>
<keyword evidence="17" id="KW-1185">Reference proteome</keyword>
<dbReference type="OrthoDB" id="184182at2759"/>
<dbReference type="GO" id="GO:0005680">
    <property type="term" value="C:anaphase-promoting complex"/>
    <property type="evidence" value="ECO:0007669"/>
    <property type="project" value="InterPro"/>
</dbReference>
<keyword evidence="10" id="KW-0067">ATP-binding</keyword>
<evidence type="ECO:0000259" key="15">
    <source>
        <dbReference type="Pfam" id="PF04049"/>
    </source>
</evidence>
<reference evidence="16 17" key="1">
    <citation type="journal article" date="2018" name="Genome Biol. Evol.">
        <title>Multiple Roots of Fruiting Body Formation in Amoebozoa.</title>
        <authorList>
            <person name="Hillmann F."/>
            <person name="Forbes G."/>
            <person name="Novohradska S."/>
            <person name="Ferling I."/>
            <person name="Riege K."/>
            <person name="Groth M."/>
            <person name="Westermann M."/>
            <person name="Marz M."/>
            <person name="Spaller T."/>
            <person name="Winckler T."/>
            <person name="Schaap P."/>
            <person name="Glockner G."/>
        </authorList>
    </citation>
    <scope>NUCLEOTIDE SEQUENCE [LARGE SCALE GENOMIC DNA]</scope>
    <source>
        <strain evidence="16 17">Jena</strain>
    </source>
</reference>
<dbReference type="SMART" id="SM00028">
    <property type="entry name" value="TPR"/>
    <property type="match status" value="7"/>
</dbReference>
<dbReference type="HAMAP" id="MF_00453">
    <property type="entry name" value="PEPCK_ATP"/>
    <property type="match status" value="1"/>
</dbReference>
<gene>
    <name evidence="16" type="ORF">PROFUN_02566</name>
</gene>
<dbReference type="NCBIfam" id="TIGR00224">
    <property type="entry name" value="pckA"/>
    <property type="match status" value="1"/>
</dbReference>
<dbReference type="InterPro" id="IPR013035">
    <property type="entry name" value="PEP_carboxykinase_C"/>
</dbReference>
<dbReference type="CDD" id="cd00484">
    <property type="entry name" value="PEPCK_ATP"/>
    <property type="match status" value="1"/>
</dbReference>
<evidence type="ECO:0000256" key="5">
    <source>
        <dbReference type="ARBA" id="ARBA00022432"/>
    </source>
</evidence>
<dbReference type="GO" id="GO:0016301">
    <property type="term" value="F:kinase activity"/>
    <property type="evidence" value="ECO:0007669"/>
    <property type="project" value="UniProtKB-KW"/>
</dbReference>
<keyword evidence="9" id="KW-0210">Decarboxylase</keyword>
<comment type="caution">
    <text evidence="16">The sequence shown here is derived from an EMBL/GenBank/DDBJ whole genome shotgun (WGS) entry which is preliminary data.</text>
</comment>
<proteinExistence type="inferred from homology"/>
<dbReference type="Pfam" id="PF01293">
    <property type="entry name" value="PEPCK_ATP"/>
    <property type="match status" value="1"/>
</dbReference>
<evidence type="ECO:0000256" key="8">
    <source>
        <dbReference type="ARBA" id="ARBA00022776"/>
    </source>
</evidence>
<feature type="repeat" description="TPR" evidence="14">
    <location>
        <begin position="296"/>
        <end position="329"/>
    </location>
</feature>
<dbReference type="InterPro" id="IPR007192">
    <property type="entry name" value="APC8"/>
</dbReference>
<sequence length="1234" mass="139170">MGLSSELRSSITFLSERGLIQATRWAAEFLHSIKDDTDEGTDAKVTVSQDDSLFLLAKSYFDLREFYRVAHYLTNSTSSKARFLELYSLYLAGEKNKEEQQKSDAINPELQRIRVRLQDSYENDKKNMDSFLLYLYGVVLKASKMKSQAQVILIESVNLYPWNWSAWLELASLFSEVDATSQLSATKGKLKECVMKEFFMAHLALELQQNEEASELYEGLRSQFPNNDYVLSQIATANYNSREFDAAEQLFEQLFDRDPHRLEGLDVYSNILYVKENKARLSFLAHRACETDKYRAETCCIIGNYYSIKSDHEKAVLYFERALKLNRNYLAAWTLMGHEYVELKNTKAAIEAYRKAVEINPRDYRAWYGLGQTYEILKMNLYSLYYYNKATALRPYDARMWCAVGTCYEQLDRLEEAVKCFERAASNEDREGIALDRLARLYQKMGDENRAAACFQRNLQIREHEGVEGDETIDAILYLANYFRDRGDYDEAETYANRLLDYSGKPKDDGKALLKEIANLRKNESDGNMNQSIRSLDMSIDLTRCCQKGKDVFPIVLPHAVTEVISSAAGRIAIPGNDSHSSENKTAQSSPVCRERLRSRVVVVDIFTSHRYNLSDIYKPSRESQMYLAPGLSALLVGSQSVSLSLTKIITETRPANSVDFNTSLSKSLASVAGSPPKPEEKPVPIRELARTNSGEDIEHIGLKSYCGINLETTDVWRNPAPPVLYEHALRFEKGSAISSTGALICSSGARTGRSPRDKRIVKESTSEADIWWGRVNIPMEETIFTVNRERAIDYLNTRERLYVIDGYAGWNPQYRIKIRVVCARAYHALFMRNMLIRPTPEELAHFGSPDFTIYNAGQFPANRYTNGMTSSTSVSINFKRREMVILGTEYAGEMKKGVFSVMHYLMPKAGALSLHSSANMGPDNSVTLFFGLSGTGKTTLSADPHRQLIGDDEHCWDDQGVFNIEGGCYAKAIDLSREQEPEIFDAIRFGSVLENVVFDDQTREVDYHDVSLTQNTRACYPIEYISNARVPCVGPHPNNIIMLSCDAFGVLPPVVKLTPEMAMYYFISGYTAKVAGTEVGITEPEATFSACFGDPFLVLHPTRYAEMLAEKMRQHKAEAWLINTGWIGGGYGVGSRIKLKYTRAIIDAIHSGELAKAPTVASPVFGFHIPTKCSGVPDEILQPRLSWTDAASYDKSLNKLAGLFSNNIAKFDIKSKEILQAGPQVETTQATQQ</sequence>
<dbReference type="UniPathway" id="UPA00138"/>
<dbReference type="GO" id="GO:0004612">
    <property type="term" value="F:phosphoenolpyruvate carboxykinase (ATP) activity"/>
    <property type="evidence" value="ECO:0007669"/>
    <property type="project" value="UniProtKB-EC"/>
</dbReference>
<dbReference type="STRING" id="1890364.A0A2P6MPD3"/>
<evidence type="ECO:0000256" key="3">
    <source>
        <dbReference type="ARBA" id="ARBA00012363"/>
    </source>
</evidence>
<evidence type="ECO:0000256" key="14">
    <source>
        <dbReference type="PROSITE-ProRule" id="PRU00339"/>
    </source>
</evidence>
<dbReference type="AlphaFoldDB" id="A0A2P6MPD3"/>
<feature type="repeat" description="TPR" evidence="14">
    <location>
        <begin position="398"/>
        <end position="431"/>
    </location>
</feature>
<evidence type="ECO:0000256" key="11">
    <source>
        <dbReference type="ARBA" id="ARBA00023239"/>
    </source>
</evidence>
<evidence type="ECO:0000256" key="4">
    <source>
        <dbReference type="ARBA" id="ARBA00021932"/>
    </source>
</evidence>
<dbReference type="InterPro" id="IPR001272">
    <property type="entry name" value="PEP_carboxykinase_ATP"/>
</dbReference>
<dbReference type="InterPro" id="IPR015994">
    <property type="entry name" value="PEPCK_ATP_CS"/>
</dbReference>
<dbReference type="PROSITE" id="PS50005">
    <property type="entry name" value="TPR"/>
    <property type="match status" value="4"/>
</dbReference>
<keyword evidence="16" id="KW-0670">Pyruvate</keyword>
<keyword evidence="11" id="KW-0456">Lyase</keyword>
<dbReference type="GO" id="GO:0005524">
    <property type="term" value="F:ATP binding"/>
    <property type="evidence" value="ECO:0007669"/>
    <property type="project" value="UniProtKB-KW"/>
</dbReference>
<feature type="repeat" description="TPR" evidence="14">
    <location>
        <begin position="432"/>
        <end position="465"/>
    </location>
</feature>
<dbReference type="InterPro" id="IPR011990">
    <property type="entry name" value="TPR-like_helical_dom_sf"/>
</dbReference>
<dbReference type="SUPFAM" id="SSF53795">
    <property type="entry name" value="PEP carboxykinase-like"/>
    <property type="match status" value="1"/>
</dbReference>
<comment type="similarity">
    <text evidence="2">Belongs to the phosphoenolpyruvate carboxykinase (ATP) family.</text>
</comment>
<dbReference type="PROSITE" id="PS50293">
    <property type="entry name" value="TPR_REGION"/>
    <property type="match status" value="1"/>
</dbReference>
<dbReference type="Pfam" id="PF13424">
    <property type="entry name" value="TPR_12"/>
    <property type="match status" value="1"/>
</dbReference>
<organism evidence="16 17">
    <name type="scientific">Planoprotostelium fungivorum</name>
    <dbReference type="NCBI Taxonomy" id="1890364"/>
    <lineage>
        <taxon>Eukaryota</taxon>
        <taxon>Amoebozoa</taxon>
        <taxon>Evosea</taxon>
        <taxon>Variosea</taxon>
        <taxon>Cavosteliida</taxon>
        <taxon>Cavosteliaceae</taxon>
        <taxon>Planoprotostelium</taxon>
    </lineage>
</organism>
<evidence type="ECO:0000256" key="1">
    <source>
        <dbReference type="ARBA" id="ARBA00004742"/>
    </source>
</evidence>
<dbReference type="SUPFAM" id="SSF68923">
    <property type="entry name" value="PEP carboxykinase N-terminal domain"/>
    <property type="match status" value="1"/>
</dbReference>
<evidence type="ECO:0000256" key="9">
    <source>
        <dbReference type="ARBA" id="ARBA00022793"/>
    </source>
</evidence>
<dbReference type="EC" id="4.1.1.49" evidence="3"/>
<dbReference type="Proteomes" id="UP000241769">
    <property type="component" value="Unassembled WGS sequence"/>
</dbReference>
<dbReference type="FunFam" id="2.170.8.10:FF:000001">
    <property type="entry name" value="Phosphoenolpyruvate carboxykinase (ATP)"/>
    <property type="match status" value="1"/>
</dbReference>
<dbReference type="Pfam" id="PF13181">
    <property type="entry name" value="TPR_8"/>
    <property type="match status" value="2"/>
</dbReference>
<keyword evidence="6" id="KW-0132">Cell division</keyword>
<dbReference type="Gene3D" id="3.40.449.10">
    <property type="entry name" value="Phosphoenolpyruvate Carboxykinase, domain 1"/>
    <property type="match status" value="1"/>
</dbReference>
<dbReference type="EMBL" id="MDYQ01000599">
    <property type="protein sequence ID" value="PRP73557.1"/>
    <property type="molecule type" value="Genomic_DNA"/>
</dbReference>
<dbReference type="Pfam" id="PF04049">
    <property type="entry name" value="ANAPC8"/>
    <property type="match status" value="1"/>
</dbReference>
<evidence type="ECO:0000256" key="12">
    <source>
        <dbReference type="ARBA" id="ARBA00023306"/>
    </source>
</evidence>
<keyword evidence="14" id="KW-0802">TPR repeat</keyword>
<evidence type="ECO:0000256" key="6">
    <source>
        <dbReference type="ARBA" id="ARBA00022618"/>
    </source>
</evidence>
<dbReference type="PANTHER" id="PTHR30031">
    <property type="entry name" value="PHOSPHOENOLPYRUVATE CARBOXYKINASE ATP"/>
    <property type="match status" value="1"/>
</dbReference>
<evidence type="ECO:0000256" key="7">
    <source>
        <dbReference type="ARBA" id="ARBA00022741"/>
    </source>
</evidence>
<dbReference type="PROSITE" id="PS00532">
    <property type="entry name" value="PEPCK_ATP"/>
    <property type="match status" value="1"/>
</dbReference>
<dbReference type="Gene3D" id="3.90.228.20">
    <property type="match status" value="1"/>
</dbReference>
<dbReference type="Pfam" id="PF13414">
    <property type="entry name" value="TPR_11"/>
    <property type="match status" value="1"/>
</dbReference>
<dbReference type="InterPro" id="IPR019734">
    <property type="entry name" value="TPR_rpt"/>
</dbReference>
<keyword evidence="7" id="KW-0547">Nucleotide-binding</keyword>
<evidence type="ECO:0000313" key="16">
    <source>
        <dbReference type="EMBL" id="PRP73557.1"/>
    </source>
</evidence>
<evidence type="ECO:0000256" key="10">
    <source>
        <dbReference type="ARBA" id="ARBA00022840"/>
    </source>
</evidence>
<evidence type="ECO:0000313" key="17">
    <source>
        <dbReference type="Proteomes" id="UP000241769"/>
    </source>
</evidence>
<dbReference type="Gene3D" id="2.170.8.10">
    <property type="entry name" value="Phosphoenolpyruvate Carboxykinase, domain 2"/>
    <property type="match status" value="1"/>
</dbReference>
<dbReference type="GO" id="GO:0005829">
    <property type="term" value="C:cytosol"/>
    <property type="evidence" value="ECO:0007669"/>
    <property type="project" value="TreeGrafter"/>
</dbReference>
<accession>A0A2P6MPD3</accession>
<feature type="domain" description="Cdc23" evidence="15">
    <location>
        <begin position="4"/>
        <end position="235"/>
    </location>
</feature>
<comment type="catalytic activity">
    <reaction evidence="13">
        <text>oxaloacetate + ATP = phosphoenolpyruvate + ADP + CO2</text>
        <dbReference type="Rhea" id="RHEA:18617"/>
        <dbReference type="ChEBI" id="CHEBI:16452"/>
        <dbReference type="ChEBI" id="CHEBI:16526"/>
        <dbReference type="ChEBI" id="CHEBI:30616"/>
        <dbReference type="ChEBI" id="CHEBI:58702"/>
        <dbReference type="ChEBI" id="CHEBI:456216"/>
        <dbReference type="EC" id="4.1.1.49"/>
    </reaction>
</comment>
<dbReference type="PANTHER" id="PTHR30031:SF0">
    <property type="entry name" value="PHOSPHOENOLPYRUVATE CARBOXYKINASE (ATP)"/>
    <property type="match status" value="1"/>
</dbReference>
<name>A0A2P6MPD3_9EUKA</name>
<keyword evidence="12" id="KW-0131">Cell cycle</keyword>
<keyword evidence="5" id="KW-0312">Gluconeogenesis</keyword>
<dbReference type="Gene3D" id="1.25.40.10">
    <property type="entry name" value="Tetratricopeptide repeat domain"/>
    <property type="match status" value="2"/>
</dbReference>
<dbReference type="NCBIfam" id="NF006821">
    <property type="entry name" value="PRK09344.1-3"/>
    <property type="match status" value="1"/>
</dbReference>